<dbReference type="OrthoDB" id="204405at2759"/>
<organism evidence="1 2">
    <name type="scientific">Coemansia brasiliensis</name>
    <dbReference type="NCBI Taxonomy" id="2650707"/>
    <lineage>
        <taxon>Eukaryota</taxon>
        <taxon>Fungi</taxon>
        <taxon>Fungi incertae sedis</taxon>
        <taxon>Zoopagomycota</taxon>
        <taxon>Kickxellomycotina</taxon>
        <taxon>Kickxellomycetes</taxon>
        <taxon>Kickxellales</taxon>
        <taxon>Kickxellaceae</taxon>
        <taxon>Coemansia</taxon>
    </lineage>
</organism>
<dbReference type="Proteomes" id="UP001139887">
    <property type="component" value="Unassembled WGS sequence"/>
</dbReference>
<evidence type="ECO:0000313" key="1">
    <source>
        <dbReference type="EMBL" id="KAJ2849997.1"/>
    </source>
</evidence>
<evidence type="ECO:0000313" key="2">
    <source>
        <dbReference type="Proteomes" id="UP001139887"/>
    </source>
</evidence>
<comment type="caution">
    <text evidence="1">The sequence shown here is derived from an EMBL/GenBank/DDBJ whole genome shotgun (WGS) entry which is preliminary data.</text>
</comment>
<accession>A0A9W8M0U7</accession>
<keyword evidence="2" id="KW-1185">Reference proteome</keyword>
<dbReference type="EMBL" id="JANBUW010000048">
    <property type="protein sequence ID" value="KAJ2849997.1"/>
    <property type="molecule type" value="Genomic_DNA"/>
</dbReference>
<protein>
    <submittedName>
        <fullName evidence="1">Uncharacterized protein</fullName>
    </submittedName>
</protein>
<gene>
    <name evidence="1" type="ORF">IWW36_002225</name>
</gene>
<sequence>MCPVAVEYIDARATTSMQTLLLQSPLYTVECDLYPGSMRRVVNHSLEPERMQSLLEAANNTADLDLHPGAMRELQKL</sequence>
<dbReference type="AlphaFoldDB" id="A0A9W8M0U7"/>
<reference evidence="1" key="1">
    <citation type="submission" date="2022-07" db="EMBL/GenBank/DDBJ databases">
        <title>Phylogenomic reconstructions and comparative analyses of Kickxellomycotina fungi.</title>
        <authorList>
            <person name="Reynolds N.K."/>
            <person name="Stajich J.E."/>
            <person name="Barry K."/>
            <person name="Grigoriev I.V."/>
            <person name="Crous P."/>
            <person name="Smith M.E."/>
        </authorList>
    </citation>
    <scope>NUCLEOTIDE SEQUENCE</scope>
    <source>
        <strain evidence="1">NRRL 1566</strain>
    </source>
</reference>
<name>A0A9W8M0U7_9FUNG</name>
<proteinExistence type="predicted"/>